<dbReference type="EMBL" id="CAAE01006945">
    <property type="protein sequence ID" value="CAF89428.1"/>
    <property type="molecule type" value="Genomic_DNA"/>
</dbReference>
<dbReference type="AlphaFoldDB" id="Q4TCF4"/>
<reference evidence="2" key="2">
    <citation type="submission" date="2004-02" db="EMBL/GenBank/DDBJ databases">
        <authorList>
            <consortium name="Genoscope"/>
            <consortium name="Whitehead Institute Centre for Genome Research"/>
        </authorList>
    </citation>
    <scope>NUCLEOTIDE SEQUENCE</scope>
</reference>
<comment type="caution">
    <text evidence="2">The sequence shown here is derived from an EMBL/GenBank/DDBJ whole genome shotgun (WGS) entry which is preliminary data.</text>
</comment>
<evidence type="ECO:0000256" key="1">
    <source>
        <dbReference type="SAM" id="MobiDB-lite"/>
    </source>
</evidence>
<reference evidence="2" key="1">
    <citation type="journal article" date="2004" name="Nature">
        <title>Genome duplication in the teleost fish Tetraodon nigroviridis reveals the early vertebrate proto-karyotype.</title>
        <authorList>
            <person name="Jaillon O."/>
            <person name="Aury J.-M."/>
            <person name="Brunet F."/>
            <person name="Petit J.-L."/>
            <person name="Stange-Thomann N."/>
            <person name="Mauceli E."/>
            <person name="Bouneau L."/>
            <person name="Fischer C."/>
            <person name="Ozouf-Costaz C."/>
            <person name="Bernot A."/>
            <person name="Nicaud S."/>
            <person name="Jaffe D."/>
            <person name="Fisher S."/>
            <person name="Lutfalla G."/>
            <person name="Dossat C."/>
            <person name="Segurens B."/>
            <person name="Dasilva C."/>
            <person name="Salanoubat M."/>
            <person name="Levy M."/>
            <person name="Boudet N."/>
            <person name="Castellano S."/>
            <person name="Anthouard V."/>
            <person name="Jubin C."/>
            <person name="Castelli V."/>
            <person name="Katinka M."/>
            <person name="Vacherie B."/>
            <person name="Biemont C."/>
            <person name="Skalli Z."/>
            <person name="Cattolico L."/>
            <person name="Poulain J."/>
            <person name="De Berardinis V."/>
            <person name="Cruaud C."/>
            <person name="Duprat S."/>
            <person name="Brottier P."/>
            <person name="Coutanceau J.-P."/>
            <person name="Gouzy J."/>
            <person name="Parra G."/>
            <person name="Lardier G."/>
            <person name="Chapple C."/>
            <person name="McKernan K.J."/>
            <person name="McEwan P."/>
            <person name="Bosak S."/>
            <person name="Kellis M."/>
            <person name="Volff J.-N."/>
            <person name="Guigo R."/>
            <person name="Zody M.C."/>
            <person name="Mesirov J."/>
            <person name="Lindblad-Toh K."/>
            <person name="Birren B."/>
            <person name="Nusbaum C."/>
            <person name="Kahn D."/>
            <person name="Robinson-Rechavi M."/>
            <person name="Laudet V."/>
            <person name="Schachter V."/>
            <person name="Quetier F."/>
            <person name="Saurin W."/>
            <person name="Scarpelli C."/>
            <person name="Wincker P."/>
            <person name="Lander E.S."/>
            <person name="Weissenbach J."/>
            <person name="Roest Crollius H."/>
        </authorList>
    </citation>
    <scope>NUCLEOTIDE SEQUENCE [LARGE SCALE GENOMIC DNA]</scope>
</reference>
<dbReference type="KEGG" id="tng:GSTEN00003334G001"/>
<sequence>MASVRFTVMPTKAEDLPGLSDTSPDLSSVPALTCASGPRRA</sequence>
<accession>Q4TCF4</accession>
<protein>
    <submittedName>
        <fullName evidence="2">(spotted green pufferfish) hypothetical protein</fullName>
    </submittedName>
</protein>
<evidence type="ECO:0000313" key="2">
    <source>
        <dbReference type="EMBL" id="CAF89428.1"/>
    </source>
</evidence>
<dbReference type="OrthoDB" id="10454976at2759"/>
<name>Q4TCF4_TETNG</name>
<feature type="region of interest" description="Disordered" evidence="1">
    <location>
        <begin position="1"/>
        <end position="41"/>
    </location>
</feature>
<proteinExistence type="predicted"/>
<organism evidence="2">
    <name type="scientific">Tetraodon nigroviridis</name>
    <name type="common">Spotted green pufferfish</name>
    <name type="synonym">Chelonodon nigroviridis</name>
    <dbReference type="NCBI Taxonomy" id="99883"/>
    <lineage>
        <taxon>Eukaryota</taxon>
        <taxon>Metazoa</taxon>
        <taxon>Chordata</taxon>
        <taxon>Craniata</taxon>
        <taxon>Vertebrata</taxon>
        <taxon>Euteleostomi</taxon>
        <taxon>Actinopterygii</taxon>
        <taxon>Neopterygii</taxon>
        <taxon>Teleostei</taxon>
        <taxon>Neoteleostei</taxon>
        <taxon>Acanthomorphata</taxon>
        <taxon>Eupercaria</taxon>
        <taxon>Tetraodontiformes</taxon>
        <taxon>Tetradontoidea</taxon>
        <taxon>Tetraodontidae</taxon>
        <taxon>Tetraodon</taxon>
    </lineage>
</organism>
<gene>
    <name evidence="2" type="ORF">GSTENG00003334001</name>
</gene>